<dbReference type="Proteomes" id="UP001139031">
    <property type="component" value="Unassembled WGS sequence"/>
</dbReference>
<dbReference type="InterPro" id="IPR003959">
    <property type="entry name" value="ATPase_AAA_core"/>
</dbReference>
<dbReference type="InterPro" id="IPR014555">
    <property type="entry name" value="RecF-like"/>
</dbReference>
<name>A0ABS7U0R4_9BACT</name>
<protein>
    <submittedName>
        <fullName evidence="2">AAA family ATPase</fullName>
    </submittedName>
</protein>
<feature type="domain" description="ATPase AAA-type core" evidence="1">
    <location>
        <begin position="23"/>
        <end position="323"/>
    </location>
</feature>
<keyword evidence="3" id="KW-1185">Reference proteome</keyword>
<dbReference type="PANTHER" id="PTHR32182:SF22">
    <property type="entry name" value="ATP-DEPENDENT ENDONUCLEASE, OLD FAMILY-RELATED"/>
    <property type="match status" value="1"/>
</dbReference>
<dbReference type="RefSeq" id="WP_224195774.1">
    <property type="nucleotide sequence ID" value="NZ_JAIRAU010000045.1"/>
</dbReference>
<evidence type="ECO:0000313" key="3">
    <source>
        <dbReference type="Proteomes" id="UP001139031"/>
    </source>
</evidence>
<dbReference type="Gene3D" id="3.40.50.300">
    <property type="entry name" value="P-loop containing nucleotide triphosphate hydrolases"/>
    <property type="match status" value="2"/>
</dbReference>
<dbReference type="Pfam" id="PF13304">
    <property type="entry name" value="AAA_21"/>
    <property type="match status" value="1"/>
</dbReference>
<evidence type="ECO:0000259" key="1">
    <source>
        <dbReference type="Pfam" id="PF13304"/>
    </source>
</evidence>
<evidence type="ECO:0000313" key="2">
    <source>
        <dbReference type="EMBL" id="MBZ5714039.1"/>
    </source>
</evidence>
<dbReference type="SUPFAM" id="SSF52540">
    <property type="entry name" value="P-loop containing nucleoside triphosphate hydrolases"/>
    <property type="match status" value="1"/>
</dbReference>
<sequence>MITRLEVDGFKSLRGFAIDLEPFTVLIGPNGAGKSNVLEAIGLLSRLWEGAADALKAGRGRASDQFSRYRSESVRDIRFGVETLEPDTDDQGEDGFTNWAVRSRYEVSLAKTAATGGVEHVKLTHRAHHLASTTDAWLAAHPEWSERVIASSDERELGYMPSFGFVEFHAANLRESSDRIDSGELLPDGSNLPTVLASLADDSLGEIRAELAALVPGVANFAVVESDDAYRIEFHMRDGDVVPARLISNGTLRVLALLTAVYSQRAWSSILCIEEPENGIYPGRLRRLIDLLREVTDLDAWREERSDRLPPQVIVTTHSPVFLAALREHPQHLRYIDTVQRGGIRVTRARPVGERASAQEGQTIASLAEISAILEDASLSEVDR</sequence>
<comment type="caution">
    <text evidence="2">The sequence shown here is derived from an EMBL/GenBank/DDBJ whole genome shotgun (WGS) entry which is preliminary data.</text>
</comment>
<dbReference type="InterPro" id="IPR027417">
    <property type="entry name" value="P-loop_NTPase"/>
</dbReference>
<accession>A0ABS7U0R4</accession>
<gene>
    <name evidence="2" type="ORF">K7C98_32805</name>
</gene>
<proteinExistence type="predicted"/>
<dbReference type="EMBL" id="JAIRAU010000045">
    <property type="protein sequence ID" value="MBZ5714039.1"/>
    <property type="molecule type" value="Genomic_DNA"/>
</dbReference>
<reference evidence="2" key="1">
    <citation type="submission" date="2021-08" db="EMBL/GenBank/DDBJ databases">
        <authorList>
            <person name="Stevens D.C."/>
        </authorList>
    </citation>
    <scope>NUCLEOTIDE SEQUENCE</scope>
    <source>
        <strain evidence="2">DSM 53165</strain>
    </source>
</reference>
<dbReference type="PIRSF" id="PIRSF029347">
    <property type="entry name" value="RecF"/>
    <property type="match status" value="1"/>
</dbReference>
<organism evidence="2 3">
    <name type="scientific">Nannocystis pusilla</name>
    <dbReference type="NCBI Taxonomy" id="889268"/>
    <lineage>
        <taxon>Bacteria</taxon>
        <taxon>Pseudomonadati</taxon>
        <taxon>Myxococcota</taxon>
        <taxon>Polyangia</taxon>
        <taxon>Nannocystales</taxon>
        <taxon>Nannocystaceae</taxon>
        <taxon>Nannocystis</taxon>
    </lineage>
</organism>
<dbReference type="PANTHER" id="PTHR32182">
    <property type="entry name" value="DNA REPLICATION AND REPAIR PROTEIN RECF"/>
    <property type="match status" value="1"/>
</dbReference>